<dbReference type="OrthoDB" id="6054209at2759"/>
<reference evidence="1" key="1">
    <citation type="submission" date="2018-11" db="EMBL/GenBank/DDBJ databases">
        <authorList>
            <person name="Alioto T."/>
            <person name="Alioto T."/>
        </authorList>
    </citation>
    <scope>NUCLEOTIDE SEQUENCE</scope>
</reference>
<organism evidence="1 2">
    <name type="scientific">Mytilus galloprovincialis</name>
    <name type="common">Mediterranean mussel</name>
    <dbReference type="NCBI Taxonomy" id="29158"/>
    <lineage>
        <taxon>Eukaryota</taxon>
        <taxon>Metazoa</taxon>
        <taxon>Spiralia</taxon>
        <taxon>Lophotrochozoa</taxon>
        <taxon>Mollusca</taxon>
        <taxon>Bivalvia</taxon>
        <taxon>Autobranchia</taxon>
        <taxon>Pteriomorphia</taxon>
        <taxon>Mytilida</taxon>
        <taxon>Mytiloidea</taxon>
        <taxon>Mytilidae</taxon>
        <taxon>Mytilinae</taxon>
        <taxon>Mytilus</taxon>
    </lineage>
</organism>
<gene>
    <name evidence="1" type="ORF">MGAL_10B073612</name>
</gene>
<dbReference type="Proteomes" id="UP000596742">
    <property type="component" value="Unassembled WGS sequence"/>
</dbReference>
<accession>A0A8B6F8U0</accession>
<dbReference type="EMBL" id="UYJE01006415">
    <property type="protein sequence ID" value="VDI45849.1"/>
    <property type="molecule type" value="Genomic_DNA"/>
</dbReference>
<protein>
    <submittedName>
        <fullName evidence="1">Uncharacterized protein</fullName>
    </submittedName>
</protein>
<name>A0A8B6F8U0_MYTGA</name>
<comment type="caution">
    <text evidence="1">The sequence shown here is derived from an EMBL/GenBank/DDBJ whole genome shotgun (WGS) entry which is preliminary data.</text>
</comment>
<sequence length="417" mass="48432">MNSPRLEHRKCFIGMQTSVKMRHWHYNMCSCLLKLYNGHTVDVCVKNLWHEIPEKWPQNVHFYDPSNTKKKSKEDDNNLLQSILQCIYDKGLSLDSPIKEEVQSWINNDIQKLLKLFAIRRSFKHIENELHVLNNNSKRDTLSLNTESFEYSIVFKTSNLTGPIKRIHLSEVLRDVACILCKMCYGKNPNTKVDGIWKTPPIEWPHDIPFENPHNRRNRCNKWDNERLVKALLDCCMNRRIDIPVAYQEMIDALKFNDNDKLINSVVVWRSKTKILQAIITLEDHNLLGDKNIQKRLSEIGVLVKEVPVRSSTDLKAPSTVFGLKHIQGPDVNRKKKKITCGLEADTNYNDSECQIPEIDFETPILLSLDCSSVHFQTETYSDTSRDLGDLIDSVDLSRTYLVDNHFTKSLCKHLEL</sequence>
<proteinExistence type="predicted"/>
<evidence type="ECO:0000313" key="2">
    <source>
        <dbReference type="Proteomes" id="UP000596742"/>
    </source>
</evidence>
<keyword evidence="2" id="KW-1185">Reference proteome</keyword>
<evidence type="ECO:0000313" key="1">
    <source>
        <dbReference type="EMBL" id="VDI45849.1"/>
    </source>
</evidence>
<dbReference type="AlphaFoldDB" id="A0A8B6F8U0"/>